<dbReference type="InterPro" id="IPR036851">
    <property type="entry name" value="Chloroperoxidase-like_sf"/>
</dbReference>
<keyword evidence="2" id="KW-0575">Peroxidase</keyword>
<evidence type="ECO:0000256" key="1">
    <source>
        <dbReference type="ARBA" id="ARBA00001970"/>
    </source>
</evidence>
<name>A0A9P9W7X2_9PEZI</name>
<accession>A0A9P9W7X2</accession>
<dbReference type="GO" id="GO:0004601">
    <property type="term" value="F:peroxidase activity"/>
    <property type="evidence" value="ECO:0007669"/>
    <property type="project" value="UniProtKB-KW"/>
</dbReference>
<evidence type="ECO:0000256" key="6">
    <source>
        <dbReference type="ARBA" id="ARBA00023004"/>
    </source>
</evidence>
<evidence type="ECO:0000313" key="9">
    <source>
        <dbReference type="EMBL" id="KAI1848308.1"/>
    </source>
</evidence>
<dbReference type="Pfam" id="PF01328">
    <property type="entry name" value="Peroxidase_2"/>
    <property type="match status" value="1"/>
</dbReference>
<comment type="caution">
    <text evidence="9">The sequence shown here is derived from an EMBL/GenBank/DDBJ whole genome shotgun (WGS) entry which is preliminary data.</text>
</comment>
<evidence type="ECO:0000313" key="10">
    <source>
        <dbReference type="Proteomes" id="UP000829685"/>
    </source>
</evidence>
<keyword evidence="10" id="KW-1185">Reference proteome</keyword>
<keyword evidence="6" id="KW-0408">Iron</keyword>
<protein>
    <recommendedName>
        <fullName evidence="8">Heme haloperoxidase family profile domain-containing protein</fullName>
    </recommendedName>
</protein>
<keyword evidence="3" id="KW-0349">Heme</keyword>
<organism evidence="9 10">
    <name type="scientific">Neoarthrinium moseri</name>
    <dbReference type="NCBI Taxonomy" id="1658444"/>
    <lineage>
        <taxon>Eukaryota</taxon>
        <taxon>Fungi</taxon>
        <taxon>Dikarya</taxon>
        <taxon>Ascomycota</taxon>
        <taxon>Pezizomycotina</taxon>
        <taxon>Sordariomycetes</taxon>
        <taxon>Xylariomycetidae</taxon>
        <taxon>Amphisphaeriales</taxon>
        <taxon>Apiosporaceae</taxon>
        <taxon>Neoarthrinium</taxon>
    </lineage>
</organism>
<dbReference type="PANTHER" id="PTHR33577">
    <property type="entry name" value="STERIGMATOCYSTIN BIOSYNTHESIS PEROXIDASE STCC-RELATED"/>
    <property type="match status" value="1"/>
</dbReference>
<keyword evidence="5" id="KW-0560">Oxidoreductase</keyword>
<dbReference type="PANTHER" id="PTHR33577:SF7">
    <property type="entry name" value="HEME HALOPEROXIDASE FAMILY PROFILE DOMAIN-CONTAINING PROTEIN"/>
    <property type="match status" value="1"/>
</dbReference>
<dbReference type="AlphaFoldDB" id="A0A9P9W7X2"/>
<feature type="domain" description="Heme haloperoxidase family profile" evidence="8">
    <location>
        <begin position="1"/>
        <end position="196"/>
    </location>
</feature>
<evidence type="ECO:0000259" key="8">
    <source>
        <dbReference type="PROSITE" id="PS51405"/>
    </source>
</evidence>
<evidence type="ECO:0000256" key="5">
    <source>
        <dbReference type="ARBA" id="ARBA00023002"/>
    </source>
</evidence>
<evidence type="ECO:0000256" key="7">
    <source>
        <dbReference type="ARBA" id="ARBA00025795"/>
    </source>
</evidence>
<evidence type="ECO:0000256" key="2">
    <source>
        <dbReference type="ARBA" id="ARBA00022559"/>
    </source>
</evidence>
<dbReference type="Proteomes" id="UP000829685">
    <property type="component" value="Unassembled WGS sequence"/>
</dbReference>
<dbReference type="PROSITE" id="PS51405">
    <property type="entry name" value="HEME_HALOPEROXIDASE"/>
    <property type="match status" value="1"/>
</dbReference>
<dbReference type="GO" id="GO:0046872">
    <property type="term" value="F:metal ion binding"/>
    <property type="evidence" value="ECO:0007669"/>
    <property type="project" value="UniProtKB-KW"/>
</dbReference>
<evidence type="ECO:0000256" key="3">
    <source>
        <dbReference type="ARBA" id="ARBA00022617"/>
    </source>
</evidence>
<dbReference type="SUPFAM" id="SSF47571">
    <property type="entry name" value="Cloroperoxidase"/>
    <property type="match status" value="1"/>
</dbReference>
<sequence>MNTLANHGYLPHDGRNITLNNAIFALSTALNFDPALATTMWEHAIVANPEPNATFFTLENLNRHNVLEHDASMSRSDAHFGNNHIFNQTIFNTTRRFWTAETLTPAMLANGKLARQIESRAFNPDYTFTAVNEQFSLGEVAAPVIVFGDMEAGTVYRDLVEFFFEVAHGGTENERLPTELGWTKKVDPVIENDVLGVSKMISEATSLLTGSENGVKVMRQDLHSGIKGFKHVYSGNIRTFTTIWHMNVTEFDRFHDVLMLIGPSYCRDLTPIIIGYRFGYDFASLWQQSCLQLFEGWTRPQGWTASSGCCVI</sequence>
<dbReference type="InterPro" id="IPR000028">
    <property type="entry name" value="Chloroperoxidase"/>
</dbReference>
<gene>
    <name evidence="9" type="ORF">JX265_013834</name>
</gene>
<comment type="cofactor">
    <cofactor evidence="1">
        <name>heme b</name>
        <dbReference type="ChEBI" id="CHEBI:60344"/>
    </cofactor>
</comment>
<proteinExistence type="inferred from homology"/>
<dbReference type="EMBL" id="JAFIMR010000087">
    <property type="protein sequence ID" value="KAI1848308.1"/>
    <property type="molecule type" value="Genomic_DNA"/>
</dbReference>
<keyword evidence="4" id="KW-0479">Metal-binding</keyword>
<comment type="similarity">
    <text evidence="7">Belongs to the chloroperoxidase family.</text>
</comment>
<dbReference type="Gene3D" id="1.10.489.10">
    <property type="entry name" value="Chloroperoxidase-like"/>
    <property type="match status" value="1"/>
</dbReference>
<evidence type="ECO:0000256" key="4">
    <source>
        <dbReference type="ARBA" id="ARBA00022723"/>
    </source>
</evidence>
<reference evidence="9" key="1">
    <citation type="submission" date="2021-03" db="EMBL/GenBank/DDBJ databases">
        <title>Revisited historic fungal species revealed as producer of novel bioactive compounds through whole genome sequencing and comparative genomics.</title>
        <authorList>
            <person name="Vignolle G.A."/>
            <person name="Hochenegger N."/>
            <person name="Mach R.L."/>
            <person name="Mach-Aigner A.R."/>
            <person name="Javad Rahimi M."/>
            <person name="Salim K.A."/>
            <person name="Chan C.M."/>
            <person name="Lim L.B.L."/>
            <person name="Cai F."/>
            <person name="Druzhinina I.S."/>
            <person name="U'Ren J.M."/>
            <person name="Derntl C."/>
        </authorList>
    </citation>
    <scope>NUCLEOTIDE SEQUENCE</scope>
    <source>
        <strain evidence="9">TUCIM 5799</strain>
    </source>
</reference>